<gene>
    <name evidence="1" type="ORF">SSLN_LOCUS7137</name>
</gene>
<evidence type="ECO:0000313" key="3">
    <source>
        <dbReference type="WBParaSite" id="SSLN_0000737201-mRNA-1"/>
    </source>
</evidence>
<dbReference type="EMBL" id="UYSU01034004">
    <property type="protein sequence ID" value="VDL93522.1"/>
    <property type="molecule type" value="Genomic_DNA"/>
</dbReference>
<reference evidence="1 2" key="2">
    <citation type="submission" date="2018-11" db="EMBL/GenBank/DDBJ databases">
        <authorList>
            <consortium name="Pathogen Informatics"/>
        </authorList>
    </citation>
    <scope>NUCLEOTIDE SEQUENCE [LARGE SCALE GENOMIC DNA]</scope>
    <source>
        <strain evidence="1 2">NST_G2</strain>
    </source>
</reference>
<accession>A0A183SSD9</accession>
<dbReference type="OrthoDB" id="6302691at2759"/>
<keyword evidence="2" id="KW-1185">Reference proteome</keyword>
<evidence type="ECO:0000313" key="2">
    <source>
        <dbReference type="Proteomes" id="UP000275846"/>
    </source>
</evidence>
<dbReference type="Proteomes" id="UP000275846">
    <property type="component" value="Unassembled WGS sequence"/>
</dbReference>
<organism evidence="3">
    <name type="scientific">Schistocephalus solidus</name>
    <name type="common">Tapeworm</name>
    <dbReference type="NCBI Taxonomy" id="70667"/>
    <lineage>
        <taxon>Eukaryota</taxon>
        <taxon>Metazoa</taxon>
        <taxon>Spiralia</taxon>
        <taxon>Lophotrochozoa</taxon>
        <taxon>Platyhelminthes</taxon>
        <taxon>Cestoda</taxon>
        <taxon>Eucestoda</taxon>
        <taxon>Diphyllobothriidea</taxon>
        <taxon>Diphyllobothriidae</taxon>
        <taxon>Schistocephalus</taxon>
    </lineage>
</organism>
<evidence type="ECO:0000313" key="1">
    <source>
        <dbReference type="EMBL" id="VDL93522.1"/>
    </source>
</evidence>
<name>A0A183SSD9_SCHSO</name>
<protein>
    <submittedName>
        <fullName evidence="3">Catalase</fullName>
    </submittedName>
</protein>
<proteinExistence type="predicted"/>
<dbReference type="AlphaFoldDB" id="A0A183SSD9"/>
<dbReference type="WBParaSite" id="SSLN_0000737201-mRNA-1">
    <property type="protein sequence ID" value="SSLN_0000737201-mRNA-1"/>
    <property type="gene ID" value="SSLN_0000737201"/>
</dbReference>
<reference evidence="3" key="1">
    <citation type="submission" date="2016-06" db="UniProtKB">
        <authorList>
            <consortium name="WormBaseParasite"/>
        </authorList>
    </citation>
    <scope>IDENTIFICATION</scope>
</reference>
<sequence length="77" mass="8626">MPDLAGLDYATDYAPPRMTIRGSRSGQFNPFSPPTTDAEYRRCKNNFHVLTNCVEPGFELTPLFDVSNWAVESVQGQ</sequence>